<dbReference type="Proteomes" id="UP001221898">
    <property type="component" value="Unassembled WGS sequence"/>
</dbReference>
<protein>
    <submittedName>
        <fullName evidence="1">Uncharacterized protein</fullName>
    </submittedName>
</protein>
<comment type="caution">
    <text evidence="1">The sequence shown here is derived from an EMBL/GenBank/DDBJ whole genome shotgun (WGS) entry which is preliminary data.</text>
</comment>
<sequence length="98" mass="10440">MSSQEAASSHFCAVEETCKPRLPVSDPAQLAANALSRFLPSAETAGPTEPEDLQEGPWTACPPRSITQKAGTKHTALTVDRIRARIQDEPEVGPDAAE</sequence>
<dbReference type="AlphaFoldDB" id="A0AAD7WV58"/>
<accession>A0AAD7WV58</accession>
<gene>
    <name evidence="1" type="ORF">AAFF_G00201840</name>
</gene>
<evidence type="ECO:0000313" key="2">
    <source>
        <dbReference type="Proteomes" id="UP001221898"/>
    </source>
</evidence>
<dbReference type="EMBL" id="JAINUG010000027">
    <property type="protein sequence ID" value="KAJ8410203.1"/>
    <property type="molecule type" value="Genomic_DNA"/>
</dbReference>
<name>A0AAD7WV58_9TELE</name>
<evidence type="ECO:0000313" key="1">
    <source>
        <dbReference type="EMBL" id="KAJ8410203.1"/>
    </source>
</evidence>
<keyword evidence="2" id="KW-1185">Reference proteome</keyword>
<reference evidence="1" key="1">
    <citation type="journal article" date="2023" name="Science">
        <title>Genome structures resolve the early diversification of teleost fishes.</title>
        <authorList>
            <person name="Parey E."/>
            <person name="Louis A."/>
            <person name="Montfort J."/>
            <person name="Bouchez O."/>
            <person name="Roques C."/>
            <person name="Iampietro C."/>
            <person name="Lluch J."/>
            <person name="Castinel A."/>
            <person name="Donnadieu C."/>
            <person name="Desvignes T."/>
            <person name="Floi Bucao C."/>
            <person name="Jouanno E."/>
            <person name="Wen M."/>
            <person name="Mejri S."/>
            <person name="Dirks R."/>
            <person name="Jansen H."/>
            <person name="Henkel C."/>
            <person name="Chen W.J."/>
            <person name="Zahm M."/>
            <person name="Cabau C."/>
            <person name="Klopp C."/>
            <person name="Thompson A.W."/>
            <person name="Robinson-Rechavi M."/>
            <person name="Braasch I."/>
            <person name="Lecointre G."/>
            <person name="Bobe J."/>
            <person name="Postlethwait J.H."/>
            <person name="Berthelot C."/>
            <person name="Roest Crollius H."/>
            <person name="Guiguen Y."/>
        </authorList>
    </citation>
    <scope>NUCLEOTIDE SEQUENCE</scope>
    <source>
        <strain evidence="1">NC1722</strain>
    </source>
</reference>
<proteinExistence type="predicted"/>
<organism evidence="1 2">
    <name type="scientific">Aldrovandia affinis</name>
    <dbReference type="NCBI Taxonomy" id="143900"/>
    <lineage>
        <taxon>Eukaryota</taxon>
        <taxon>Metazoa</taxon>
        <taxon>Chordata</taxon>
        <taxon>Craniata</taxon>
        <taxon>Vertebrata</taxon>
        <taxon>Euteleostomi</taxon>
        <taxon>Actinopterygii</taxon>
        <taxon>Neopterygii</taxon>
        <taxon>Teleostei</taxon>
        <taxon>Notacanthiformes</taxon>
        <taxon>Halosauridae</taxon>
        <taxon>Aldrovandia</taxon>
    </lineage>
</organism>